<sequence>MLSICFLTFLFFTVGDSNTWSDLDIPIEHAAYFFTNNPSIHAQCLADQARCPYYEQAKSLPPFDVACWGYEPNCKNNASLVQCSGDSHGWTTSKEKQIYEFWRTADFGYIAEKRNELREFCSPSLECVDHLRFCRAKNIYIDFRHTE</sequence>
<evidence type="ECO:0000256" key="1">
    <source>
        <dbReference type="SAM" id="SignalP"/>
    </source>
</evidence>
<reference evidence="2" key="1">
    <citation type="submission" date="2021-02" db="EMBL/GenBank/DDBJ databases">
        <authorList>
            <person name="Nowell W R."/>
        </authorList>
    </citation>
    <scope>NUCLEOTIDE SEQUENCE</scope>
</reference>
<dbReference type="EMBL" id="CAJOBJ010161745">
    <property type="protein sequence ID" value="CAF4848806.1"/>
    <property type="molecule type" value="Genomic_DNA"/>
</dbReference>
<feature type="non-terminal residue" evidence="2">
    <location>
        <position position="147"/>
    </location>
</feature>
<feature type="chain" id="PRO_5035794201" evidence="1">
    <location>
        <begin position="18"/>
        <end position="147"/>
    </location>
</feature>
<name>A0A8S3BSG7_9BILA</name>
<accession>A0A8S3BSG7</accession>
<organism evidence="2 3">
    <name type="scientific">Rotaria magnacalcarata</name>
    <dbReference type="NCBI Taxonomy" id="392030"/>
    <lineage>
        <taxon>Eukaryota</taxon>
        <taxon>Metazoa</taxon>
        <taxon>Spiralia</taxon>
        <taxon>Gnathifera</taxon>
        <taxon>Rotifera</taxon>
        <taxon>Eurotatoria</taxon>
        <taxon>Bdelloidea</taxon>
        <taxon>Philodinida</taxon>
        <taxon>Philodinidae</taxon>
        <taxon>Rotaria</taxon>
    </lineage>
</organism>
<keyword evidence="1" id="KW-0732">Signal</keyword>
<comment type="caution">
    <text evidence="2">The sequence shown here is derived from an EMBL/GenBank/DDBJ whole genome shotgun (WGS) entry which is preliminary data.</text>
</comment>
<evidence type="ECO:0000313" key="3">
    <source>
        <dbReference type="Proteomes" id="UP000681720"/>
    </source>
</evidence>
<gene>
    <name evidence="2" type="ORF">GIL414_LOCUS49296</name>
</gene>
<protein>
    <submittedName>
        <fullName evidence="2">Uncharacterized protein</fullName>
    </submittedName>
</protein>
<dbReference type="AlphaFoldDB" id="A0A8S3BSG7"/>
<dbReference type="Proteomes" id="UP000681720">
    <property type="component" value="Unassembled WGS sequence"/>
</dbReference>
<evidence type="ECO:0000313" key="2">
    <source>
        <dbReference type="EMBL" id="CAF4848806.1"/>
    </source>
</evidence>
<proteinExistence type="predicted"/>
<feature type="signal peptide" evidence="1">
    <location>
        <begin position="1"/>
        <end position="17"/>
    </location>
</feature>